<gene>
    <name evidence="1" type="ORF">K7432_005954</name>
</gene>
<dbReference type="PANTHER" id="PTHR42791:SF1">
    <property type="entry name" value="N-ACETYLTRANSFERASE DOMAIN-CONTAINING PROTEIN"/>
    <property type="match status" value="1"/>
</dbReference>
<sequence length="219" mass="25010">MSELSIKRVSKADLNKVVSCLYDCYWKDPTVDYIVGAVGNSEKKRESFRKQYFKYLAKAGFLRGDIYEVDDFKGVILCVPPGNRAYDKRTTFRAGLLKLILHSGWEGVKRAYVEYSRSAREVLFTAVGDRPCFRITHIGVKPDGNHLEYLQAIIAYISSQADAKGIPCYIENTFEKYNPIYQKSGFYIVGKFRLGEYRKVPVTCLLREVDGFGFGFSHS</sequence>
<keyword evidence="2" id="KW-1185">Reference proteome</keyword>
<proteinExistence type="predicted"/>
<dbReference type="InterPro" id="IPR016181">
    <property type="entry name" value="Acyl_CoA_acyltransferase"/>
</dbReference>
<dbReference type="Gene3D" id="3.40.630.30">
    <property type="match status" value="1"/>
</dbReference>
<organism evidence="1 2">
    <name type="scientific">Basidiobolus ranarum</name>
    <dbReference type="NCBI Taxonomy" id="34480"/>
    <lineage>
        <taxon>Eukaryota</taxon>
        <taxon>Fungi</taxon>
        <taxon>Fungi incertae sedis</taxon>
        <taxon>Zoopagomycota</taxon>
        <taxon>Entomophthoromycotina</taxon>
        <taxon>Basidiobolomycetes</taxon>
        <taxon>Basidiobolales</taxon>
        <taxon>Basidiobolaceae</taxon>
        <taxon>Basidiobolus</taxon>
    </lineage>
</organism>
<dbReference type="PANTHER" id="PTHR42791">
    <property type="entry name" value="GNAT FAMILY ACETYLTRANSFERASE"/>
    <property type="match status" value="1"/>
</dbReference>
<reference evidence="1 2" key="1">
    <citation type="submission" date="2023-04" db="EMBL/GenBank/DDBJ databases">
        <title>Genome of Basidiobolus ranarum AG-B5.</title>
        <authorList>
            <person name="Stajich J.E."/>
            <person name="Carter-House D."/>
            <person name="Gryganskyi A."/>
        </authorList>
    </citation>
    <scope>NUCLEOTIDE SEQUENCE [LARGE SCALE GENOMIC DNA]</scope>
    <source>
        <strain evidence="1 2">AG-B5</strain>
    </source>
</reference>
<name>A0ABR2WVN3_9FUNG</name>
<dbReference type="Proteomes" id="UP001479436">
    <property type="component" value="Unassembled WGS sequence"/>
</dbReference>
<evidence type="ECO:0008006" key="3">
    <source>
        <dbReference type="Google" id="ProtNLM"/>
    </source>
</evidence>
<evidence type="ECO:0000313" key="1">
    <source>
        <dbReference type="EMBL" id="KAK9765593.1"/>
    </source>
</evidence>
<accession>A0ABR2WVN3</accession>
<dbReference type="EMBL" id="JASJQH010000249">
    <property type="protein sequence ID" value="KAK9765593.1"/>
    <property type="molecule type" value="Genomic_DNA"/>
</dbReference>
<dbReference type="SUPFAM" id="SSF55729">
    <property type="entry name" value="Acyl-CoA N-acyltransferases (Nat)"/>
    <property type="match status" value="1"/>
</dbReference>
<comment type="caution">
    <text evidence="1">The sequence shown here is derived from an EMBL/GenBank/DDBJ whole genome shotgun (WGS) entry which is preliminary data.</text>
</comment>
<protein>
    <recommendedName>
        <fullName evidence="3">GNAT family N-acetyltransferase</fullName>
    </recommendedName>
</protein>
<evidence type="ECO:0000313" key="2">
    <source>
        <dbReference type="Proteomes" id="UP001479436"/>
    </source>
</evidence>
<dbReference type="InterPro" id="IPR052523">
    <property type="entry name" value="Trichothecene_AcTrans"/>
</dbReference>